<dbReference type="EMBL" id="BLAJ01000006">
    <property type="protein sequence ID" value="GES52025.1"/>
    <property type="molecule type" value="Genomic_DNA"/>
</dbReference>
<evidence type="ECO:0000313" key="1">
    <source>
        <dbReference type="EMBL" id="GES52025.1"/>
    </source>
</evidence>
<sequence>MPVSHGGGPDRHEIAETIMCEHETAGMLAEMAWSAHQLLGQLQGQGKPAILWIEIELT</sequence>
<organism evidence="1 2">
    <name type="scientific">Rhizobium dioscoreae</name>
    <dbReference type="NCBI Taxonomy" id="2653122"/>
    <lineage>
        <taxon>Bacteria</taxon>
        <taxon>Pseudomonadati</taxon>
        <taxon>Pseudomonadota</taxon>
        <taxon>Alphaproteobacteria</taxon>
        <taxon>Hyphomicrobiales</taxon>
        <taxon>Rhizobiaceae</taxon>
        <taxon>Rhizobium/Agrobacterium group</taxon>
        <taxon>Rhizobium</taxon>
    </lineage>
</organism>
<dbReference type="Proteomes" id="UP000390335">
    <property type="component" value="Unassembled WGS sequence"/>
</dbReference>
<proteinExistence type="predicted"/>
<comment type="caution">
    <text evidence="1">The sequence shown here is derived from an EMBL/GenBank/DDBJ whole genome shotgun (WGS) entry which is preliminary data.</text>
</comment>
<reference evidence="1 2" key="1">
    <citation type="journal article" date="2020" name="Genome Biol. Evol.">
        <title>Rhizobium dioscoreae sp. nov., a plant growth-promoting bacterium isolated from yam (Dioscorea species).</title>
        <authorList>
            <person name="Ouyabe M."/>
            <person name="Tanaka N."/>
            <person name="Shiwa Y."/>
            <person name="Fujita N."/>
            <person name="Kikuno H."/>
            <person name="Babil P."/>
            <person name="Shiwachi H."/>
        </authorList>
    </citation>
    <scope>NUCLEOTIDE SEQUENCE [LARGE SCALE GENOMIC DNA]</scope>
    <source>
        <strain evidence="1 2">S-93</strain>
    </source>
</reference>
<protein>
    <submittedName>
        <fullName evidence="1">Uncharacterized protein</fullName>
    </submittedName>
</protein>
<accession>A0ABQ0Z908</accession>
<evidence type="ECO:0000313" key="2">
    <source>
        <dbReference type="Proteomes" id="UP000390335"/>
    </source>
</evidence>
<keyword evidence="2" id="KW-1185">Reference proteome</keyword>
<gene>
    <name evidence="1" type="ORF">RsS93_46390</name>
</gene>
<name>A0ABQ0Z908_9HYPH</name>